<organism evidence="1">
    <name type="scientific">marine metagenome</name>
    <dbReference type="NCBI Taxonomy" id="408172"/>
    <lineage>
        <taxon>unclassified sequences</taxon>
        <taxon>metagenomes</taxon>
        <taxon>ecological metagenomes</taxon>
    </lineage>
</organism>
<gene>
    <name evidence="1" type="ORF">METZ01_LOCUS229916</name>
</gene>
<sequence>MSEKIEYTFELLYHFTCLQCKNWWSYSTTPSSNKLSFNIDDRPIHCMHCGTEGKAIIKKGFDDILKNQNPNKH</sequence>
<proteinExistence type="predicted"/>
<dbReference type="EMBL" id="UINC01056712">
    <property type="protein sequence ID" value="SVB77062.1"/>
    <property type="molecule type" value="Genomic_DNA"/>
</dbReference>
<dbReference type="AlphaFoldDB" id="A0A382GQ92"/>
<evidence type="ECO:0000313" key="1">
    <source>
        <dbReference type="EMBL" id="SVB77062.1"/>
    </source>
</evidence>
<reference evidence="1" key="1">
    <citation type="submission" date="2018-05" db="EMBL/GenBank/DDBJ databases">
        <authorList>
            <person name="Lanie J.A."/>
            <person name="Ng W.-L."/>
            <person name="Kazmierczak K.M."/>
            <person name="Andrzejewski T.M."/>
            <person name="Davidsen T.M."/>
            <person name="Wayne K.J."/>
            <person name="Tettelin H."/>
            <person name="Glass J.I."/>
            <person name="Rusch D."/>
            <person name="Podicherti R."/>
            <person name="Tsui H.-C.T."/>
            <person name="Winkler M.E."/>
        </authorList>
    </citation>
    <scope>NUCLEOTIDE SEQUENCE</scope>
</reference>
<protein>
    <submittedName>
        <fullName evidence="1">Uncharacterized protein</fullName>
    </submittedName>
</protein>
<accession>A0A382GQ92</accession>
<name>A0A382GQ92_9ZZZZ</name>